<dbReference type="PANTHER" id="PTHR24198:SF165">
    <property type="entry name" value="ANKYRIN REPEAT-CONTAINING PROTEIN-RELATED"/>
    <property type="match status" value="1"/>
</dbReference>
<organism evidence="4 5">
    <name type="scientific">Symbiodinium natans</name>
    <dbReference type="NCBI Taxonomy" id="878477"/>
    <lineage>
        <taxon>Eukaryota</taxon>
        <taxon>Sar</taxon>
        <taxon>Alveolata</taxon>
        <taxon>Dinophyceae</taxon>
        <taxon>Suessiales</taxon>
        <taxon>Symbiodiniaceae</taxon>
        <taxon>Symbiodinium</taxon>
    </lineage>
</organism>
<dbReference type="Gene3D" id="1.25.40.20">
    <property type="entry name" value="Ankyrin repeat-containing domain"/>
    <property type="match status" value="3"/>
</dbReference>
<evidence type="ECO:0000256" key="3">
    <source>
        <dbReference type="PROSITE-ProRule" id="PRU00023"/>
    </source>
</evidence>
<dbReference type="SUPFAM" id="SSF48403">
    <property type="entry name" value="Ankyrin repeat"/>
    <property type="match status" value="2"/>
</dbReference>
<dbReference type="AlphaFoldDB" id="A0A812U4V0"/>
<reference evidence="4" key="1">
    <citation type="submission" date="2021-02" db="EMBL/GenBank/DDBJ databases">
        <authorList>
            <person name="Dougan E. K."/>
            <person name="Rhodes N."/>
            <person name="Thang M."/>
            <person name="Chan C."/>
        </authorList>
    </citation>
    <scope>NUCLEOTIDE SEQUENCE</scope>
</reference>
<keyword evidence="1" id="KW-0677">Repeat</keyword>
<dbReference type="Proteomes" id="UP000604046">
    <property type="component" value="Unassembled WGS sequence"/>
</dbReference>
<dbReference type="PROSITE" id="PS50297">
    <property type="entry name" value="ANK_REP_REGION"/>
    <property type="match status" value="4"/>
</dbReference>
<dbReference type="InterPro" id="IPR002110">
    <property type="entry name" value="Ankyrin_rpt"/>
</dbReference>
<comment type="caution">
    <text evidence="4">The sequence shown here is derived from an EMBL/GenBank/DDBJ whole genome shotgun (WGS) entry which is preliminary data.</text>
</comment>
<feature type="repeat" description="ANK" evidence="3">
    <location>
        <begin position="319"/>
        <end position="342"/>
    </location>
</feature>
<evidence type="ECO:0000313" key="5">
    <source>
        <dbReference type="Proteomes" id="UP000604046"/>
    </source>
</evidence>
<keyword evidence="2 3" id="KW-0040">ANK repeat</keyword>
<dbReference type="Pfam" id="PF12796">
    <property type="entry name" value="Ank_2"/>
    <property type="match status" value="4"/>
</dbReference>
<protein>
    <submittedName>
        <fullName evidence="4">ANK1 protein</fullName>
    </submittedName>
</protein>
<name>A0A812U4V0_9DINO</name>
<sequence>MSFPESSLDTQLRSFALQQWTSDPFGLSRSNRGGWHSKYLQAQDVESLQNLCDRVLRATETFVETGTAVRTRGGSRKVHLAALWANVNRGGDGNVAHQHAGDGTGGESVPKVSGVYYPSQGKGDASCAAQLQFPSCDQGCAIDPQPGTLVLFPASSLHSVEACGDLEQPDEVGSVRVSFAFNLLVRDLSDLQAQAAAGDLSGIEPLLQQRGIDSQDALGFTALHHAAESGHLPMVDLLLAEGASTMISSGNGSLPLHLALASQNVAVAHRLLEAEPATAAQAGGAMGSMPVHSAAGHGNVDLLRHLLRLRADLHAKQTDGSTPLHCAVQNGHLEVARFILQRDGPTPQNPVTAVDVRGLQPAHEAARGGLLPILSELLLARAEPNAKDDEGHSLLYWAAFGGHTHILERLLQARAEIPESESPPADSGKRGEAMANYLAAALVGSGNNPQLQVDELTLMHVAATAGHTSVAQWLQDRGMSPVTVASSSRVQPLHLAASGGHVTMLHWLLQARGQVDARARGDLRPIHMASLDGHLQVLKVLLSLRASPNAPATDGSCPLHIAASRGQREAVSLLLQARALPKATARNKEAALDRAAKAGHGSVVTLLREAGIDPAPDEL</sequence>
<accession>A0A812U4V0</accession>
<feature type="repeat" description="ANK" evidence="3">
    <location>
        <begin position="218"/>
        <end position="250"/>
    </location>
</feature>
<dbReference type="SMART" id="SM00248">
    <property type="entry name" value="ANK"/>
    <property type="match status" value="11"/>
</dbReference>
<dbReference type="Gene3D" id="2.60.120.620">
    <property type="entry name" value="q2cbj1_9rhob like domain"/>
    <property type="match status" value="1"/>
</dbReference>
<evidence type="ECO:0000256" key="2">
    <source>
        <dbReference type="ARBA" id="ARBA00023043"/>
    </source>
</evidence>
<dbReference type="PRINTS" id="PR01415">
    <property type="entry name" value="ANKYRIN"/>
</dbReference>
<gene>
    <name evidence="4" type="primary">ANK1</name>
    <name evidence="4" type="ORF">SNAT2548_LOCUS31869</name>
</gene>
<dbReference type="OrthoDB" id="539213at2759"/>
<keyword evidence="5" id="KW-1185">Reference proteome</keyword>
<proteinExistence type="predicted"/>
<dbReference type="PROSITE" id="PS50088">
    <property type="entry name" value="ANK_REPEAT"/>
    <property type="match status" value="8"/>
</dbReference>
<feature type="repeat" description="ANK" evidence="3">
    <location>
        <begin position="521"/>
        <end position="553"/>
    </location>
</feature>
<feature type="repeat" description="ANK" evidence="3">
    <location>
        <begin position="286"/>
        <end position="318"/>
    </location>
</feature>
<feature type="repeat" description="ANK" evidence="3">
    <location>
        <begin position="357"/>
        <end position="389"/>
    </location>
</feature>
<dbReference type="InterPro" id="IPR036770">
    <property type="entry name" value="Ankyrin_rpt-contain_sf"/>
</dbReference>
<dbReference type="EMBL" id="CAJNDS010002679">
    <property type="protein sequence ID" value="CAE7563559.1"/>
    <property type="molecule type" value="Genomic_DNA"/>
</dbReference>
<dbReference type="PANTHER" id="PTHR24198">
    <property type="entry name" value="ANKYRIN REPEAT AND PROTEIN KINASE DOMAIN-CONTAINING PROTEIN"/>
    <property type="match status" value="1"/>
</dbReference>
<feature type="repeat" description="ANK" evidence="3">
    <location>
        <begin position="488"/>
        <end position="520"/>
    </location>
</feature>
<evidence type="ECO:0000256" key="1">
    <source>
        <dbReference type="ARBA" id="ARBA00022737"/>
    </source>
</evidence>
<feature type="repeat" description="ANK" evidence="3">
    <location>
        <begin position="554"/>
        <end position="586"/>
    </location>
</feature>
<feature type="repeat" description="ANK" evidence="3">
    <location>
        <begin position="390"/>
        <end position="422"/>
    </location>
</feature>
<evidence type="ECO:0000313" key="4">
    <source>
        <dbReference type="EMBL" id="CAE7563559.1"/>
    </source>
</evidence>